<accession>J4U311</accession>
<organism evidence="2 3">
    <name type="scientific">Saccharomyces kudriavzevii (strain ATCC MYA-4449 / AS 2.2408 / CBS 8840 / NBRC 1802 / NCYC 2889)</name>
    <name type="common">Yeast</name>
    <dbReference type="NCBI Taxonomy" id="226230"/>
    <lineage>
        <taxon>Eukaryota</taxon>
        <taxon>Fungi</taxon>
        <taxon>Dikarya</taxon>
        <taxon>Ascomycota</taxon>
        <taxon>Saccharomycotina</taxon>
        <taxon>Saccharomycetes</taxon>
        <taxon>Saccharomycetales</taxon>
        <taxon>Saccharomycetaceae</taxon>
        <taxon>Saccharomyces</taxon>
    </lineage>
</organism>
<comment type="caution">
    <text evidence="2">The sequence shown here is derived from an EMBL/GenBank/DDBJ whole genome shotgun (WGS) entry which is preliminary data.</text>
</comment>
<dbReference type="HOGENOM" id="CLU_1361101_0_0_1"/>
<protein>
    <submittedName>
        <fullName evidence="2">YBR197C-like protein</fullName>
    </submittedName>
</protein>
<name>J4U311_SACK1</name>
<feature type="compositionally biased region" description="Polar residues" evidence="1">
    <location>
        <begin position="183"/>
        <end position="203"/>
    </location>
</feature>
<reference evidence="2 3" key="1">
    <citation type="journal article" date="2003" name="Science">
        <title>Finding functional features in Saccharomyces genomes by phylogenetic footprinting.</title>
        <authorList>
            <person name="Cliften P.F."/>
            <person name="Sudarsanam P."/>
            <person name="Desikan A."/>
            <person name="Fulton L."/>
            <person name="Fulton B."/>
            <person name="Majors J."/>
            <person name="Waterston R."/>
            <person name="Cohen B.A."/>
            <person name="Johnston M."/>
        </authorList>
    </citation>
    <scope>NUCLEOTIDE SEQUENCE [LARGE SCALE GENOMIC DNA]</scope>
    <source>
        <strain evidence="3">ATCC MYA-4449 / AS 2.2408 / CBS 8840 / NBRC 1802 / NCYC 2889</strain>
    </source>
</reference>
<feature type="compositionally biased region" description="Low complexity" evidence="1">
    <location>
        <begin position="70"/>
        <end position="83"/>
    </location>
</feature>
<reference evidence="3" key="2">
    <citation type="journal article" date="2011" name="G3 (Bethesda)">
        <title>The awesome power of yeast evolutionary genetics: New genome sequences and strain resources for the Saccharomyces sensu stricto genus.</title>
        <authorList>
            <person name="Scannell D.R."/>
            <person name="Zill O.A."/>
            <person name="Rokas A."/>
            <person name="Payen C."/>
            <person name="Dunham M.J."/>
            <person name="Eisen M.B."/>
            <person name="Rine J."/>
            <person name="Johnston M."/>
            <person name="Hittinger C.T."/>
        </authorList>
    </citation>
    <scope>GENOME REANNOTATION</scope>
    <source>
        <strain evidence="3">ATCC MYA-4449 / AS 2.2408 / CBS 8840 / NBRC 1802 / NCYC 2889</strain>
    </source>
</reference>
<feature type="compositionally biased region" description="Basic and acidic residues" evidence="1">
    <location>
        <begin position="59"/>
        <end position="69"/>
    </location>
</feature>
<proteinExistence type="predicted"/>
<evidence type="ECO:0000313" key="2">
    <source>
        <dbReference type="EMBL" id="EJT44370.1"/>
    </source>
</evidence>
<dbReference type="Pfam" id="PF17242">
    <property type="entry name" value="DUF5315"/>
    <property type="match status" value="1"/>
</dbReference>
<evidence type="ECO:0000256" key="1">
    <source>
        <dbReference type="SAM" id="MobiDB-lite"/>
    </source>
</evidence>
<dbReference type="EMBL" id="AACI03000379">
    <property type="protein sequence ID" value="EJT44370.1"/>
    <property type="molecule type" value="Genomic_DNA"/>
</dbReference>
<feature type="region of interest" description="Disordered" evidence="1">
    <location>
        <begin position="183"/>
        <end position="208"/>
    </location>
</feature>
<feature type="region of interest" description="Disordered" evidence="1">
    <location>
        <begin position="41"/>
        <end position="99"/>
    </location>
</feature>
<keyword evidence="3" id="KW-1185">Reference proteome</keyword>
<dbReference type="AlphaFoldDB" id="J4U311"/>
<sequence>MKSFLTRTDITHAEVAQPINRLERGKRKVQQLQVIMCDADLDAERKSNSSQQGQLKSKRGGEKTKDSRDSTAAAISSSHPPSAKNLGAPPASNSLAASVSKGSVNGSRVTMHSNLVPTETQDVSWSEIDTLDDVKKMAKEPIINDGFPLDFEDKLTQMRRSHAQLLRLMRERNQRLKCAQPKLSTKLESPTQKSRNGPATMNRGQGLDQLLDDPEIVRDGEKYVSQIVDTIKGLDR</sequence>
<evidence type="ECO:0000313" key="3">
    <source>
        <dbReference type="Proteomes" id="UP000002753"/>
    </source>
</evidence>
<gene>
    <name evidence="2" type="primary">YBR197C</name>
    <name evidence="2" type="ORF">SKUD_198907</name>
</gene>
<dbReference type="Proteomes" id="UP000002753">
    <property type="component" value="Unassembled WGS sequence"/>
</dbReference>